<evidence type="ECO:0000313" key="4">
    <source>
        <dbReference type="Proteomes" id="UP001333996"/>
    </source>
</evidence>
<gene>
    <name evidence="3" type="ORF">VXC91_35775</name>
</gene>
<accession>A0ABU7FSP5</accession>
<name>A0ABU7FSP5_9ACTN</name>
<dbReference type="RefSeq" id="WP_329511521.1">
    <property type="nucleotide sequence ID" value="NZ_BAAAYZ010000147.1"/>
</dbReference>
<dbReference type="Pfam" id="PF03009">
    <property type="entry name" value="GDPD"/>
    <property type="match status" value="1"/>
</dbReference>
<sequence>MLTPLAFPLASGSPLISAHRGALNQAPENTFAAFDTAVSAGADMIELDLHPTRDGRLVVIHDVTTTRTTGRAHRVQDLTNDQISALEAGSWFGSDFAGERIPTLEEVLRWAKDRVYLNLDIRHYPALDFYRAEAIGDALLEAIDQAGVSGQVVLQCPDHQFARFLHRRSPDVAVGITQHGRPVDTVAIAQAAGAVLVSGDTTFATADMVTQLRQAGIGFMTSAELRLPGVPEEEPMLRATAARLRDLAVDIVVTDDVAATRRHLRPGPVPPAARTDHAPVADHAPVVDRGPAAAARQETR</sequence>
<dbReference type="Proteomes" id="UP001333996">
    <property type="component" value="Unassembled WGS sequence"/>
</dbReference>
<feature type="region of interest" description="Disordered" evidence="1">
    <location>
        <begin position="262"/>
        <end position="300"/>
    </location>
</feature>
<evidence type="ECO:0000259" key="2">
    <source>
        <dbReference type="PROSITE" id="PS51704"/>
    </source>
</evidence>
<evidence type="ECO:0000313" key="3">
    <source>
        <dbReference type="EMBL" id="MED7827136.1"/>
    </source>
</evidence>
<dbReference type="InterPro" id="IPR017946">
    <property type="entry name" value="PLC-like_Pdiesterase_TIM-brl"/>
</dbReference>
<dbReference type="InterPro" id="IPR030395">
    <property type="entry name" value="GP_PDE_dom"/>
</dbReference>
<dbReference type="SUPFAM" id="SSF51695">
    <property type="entry name" value="PLC-like phosphodiesterases"/>
    <property type="match status" value="1"/>
</dbReference>
<dbReference type="EMBL" id="JAYWVC010000206">
    <property type="protein sequence ID" value="MED7827136.1"/>
    <property type="molecule type" value="Genomic_DNA"/>
</dbReference>
<comment type="caution">
    <text evidence="3">The sequence shown here is derived from an EMBL/GenBank/DDBJ whole genome shotgun (WGS) entry which is preliminary data.</text>
</comment>
<protein>
    <submittedName>
        <fullName evidence="3">Glycerophosphodiester phosphodiesterase family protein</fullName>
    </submittedName>
</protein>
<organism evidence="3 4">
    <name type="scientific">Streptomyces chiangmaiensis</name>
    <dbReference type="NCBI Taxonomy" id="766497"/>
    <lineage>
        <taxon>Bacteria</taxon>
        <taxon>Bacillati</taxon>
        <taxon>Actinomycetota</taxon>
        <taxon>Actinomycetes</taxon>
        <taxon>Kitasatosporales</taxon>
        <taxon>Streptomycetaceae</taxon>
        <taxon>Streptomyces</taxon>
    </lineage>
</organism>
<dbReference type="PANTHER" id="PTHR46211">
    <property type="entry name" value="GLYCEROPHOSPHORYL DIESTER PHOSPHODIESTERASE"/>
    <property type="match status" value="1"/>
</dbReference>
<keyword evidence="4" id="KW-1185">Reference proteome</keyword>
<dbReference type="PROSITE" id="PS51704">
    <property type="entry name" value="GP_PDE"/>
    <property type="match status" value="1"/>
</dbReference>
<reference evidence="3" key="1">
    <citation type="submission" date="2024-01" db="EMBL/GenBank/DDBJ databases">
        <title>First draft genome sequence data of TA4-1, the type strain of Gram-positive actinobacterium Streptomyces chiangmaiensis.</title>
        <authorList>
            <person name="Yasawong M."/>
            <person name="Nantapong N."/>
        </authorList>
    </citation>
    <scope>NUCLEOTIDE SEQUENCE</scope>
    <source>
        <strain evidence="3">TA4-1</strain>
    </source>
</reference>
<dbReference type="Gene3D" id="3.20.20.190">
    <property type="entry name" value="Phosphatidylinositol (PI) phosphodiesterase"/>
    <property type="match status" value="1"/>
</dbReference>
<feature type="domain" description="GP-PDE" evidence="2">
    <location>
        <begin position="14"/>
        <end position="264"/>
    </location>
</feature>
<evidence type="ECO:0000256" key="1">
    <source>
        <dbReference type="SAM" id="MobiDB-lite"/>
    </source>
</evidence>
<proteinExistence type="predicted"/>
<dbReference type="PANTHER" id="PTHR46211:SF1">
    <property type="entry name" value="GLYCEROPHOSPHODIESTER PHOSPHODIESTERASE, CYTOPLASMIC"/>
    <property type="match status" value="1"/>
</dbReference>